<proteinExistence type="predicted"/>
<evidence type="ECO:0000256" key="2">
    <source>
        <dbReference type="SAM" id="Phobius"/>
    </source>
</evidence>
<evidence type="ECO:0000313" key="5">
    <source>
        <dbReference type="Proteomes" id="UP000069135"/>
    </source>
</evidence>
<dbReference type="PATRIC" id="fig|1735161.3.peg.1090"/>
<keyword evidence="2" id="KW-0472">Membrane</keyword>
<dbReference type="KEGG" id="prf:PeribacterA2_1113"/>
<dbReference type="Proteomes" id="UP000069135">
    <property type="component" value="Chromosome"/>
</dbReference>
<sequence>MGFSYSSPDNAAVQSQQQEEQEGKQFLDNLNSKTVTCSHLKDADFEKISEYFMGQSIGDTVRHIAINEMMKTMMGELGEEQAHIAMGKRVSGCGGDGTLPIGMMPIMMGGAWNGAAPTVGRWSNGSDSSTILPMMGYGFGFAPFGLLFMILWWVLIIAGIIALVKWIAHSSGTSGGKSLLDILKERYAEGEIDKKEFEERKKNLA</sequence>
<gene>
    <name evidence="4" type="ORF">PeribacterD1_1113</name>
</gene>
<dbReference type="Pfam" id="PF09851">
    <property type="entry name" value="SHOCT"/>
    <property type="match status" value="1"/>
</dbReference>
<dbReference type="AlphaFoldDB" id="A0A0S1SP57"/>
<dbReference type="EMBL" id="CP013065">
    <property type="protein sequence ID" value="ALM13774.1"/>
    <property type="molecule type" value="Genomic_DNA"/>
</dbReference>
<evidence type="ECO:0000313" key="4">
    <source>
        <dbReference type="EMBL" id="ALM13774.1"/>
    </source>
</evidence>
<feature type="transmembrane region" description="Helical" evidence="2">
    <location>
        <begin position="141"/>
        <end position="164"/>
    </location>
</feature>
<dbReference type="InterPro" id="IPR018649">
    <property type="entry name" value="SHOCT"/>
</dbReference>
<accession>A0A0S1SZJ1</accession>
<accession>A0A0S1ST65</accession>
<feature type="domain" description="SHOCT" evidence="3">
    <location>
        <begin position="180"/>
        <end position="204"/>
    </location>
</feature>
<dbReference type="STRING" id="1735162.PeribacterB2_1115"/>
<reference evidence="4 5" key="2">
    <citation type="journal article" date="2016" name="PeerJ">
        <title>Analysis of five complete genome sequences for members of the class Peribacteria in the recently recognized Peregrinibacteria bacterial phylum.</title>
        <authorList>
            <person name="Anantharaman K."/>
            <person name="Brown C.T."/>
            <person name="Burstein D."/>
            <person name="Castelle C.J."/>
            <person name="Probst A.J."/>
            <person name="Thomas B.C."/>
            <person name="Williams K.H."/>
            <person name="Banfield J.F."/>
        </authorList>
    </citation>
    <scope>NUCLEOTIDE SEQUENCE [LARGE SCALE GENOMIC DNA]</scope>
    <source>
        <strain evidence="4">RIFOXYD1_FULL_PER-ii_59_16</strain>
    </source>
</reference>
<keyword evidence="2" id="KW-1133">Transmembrane helix</keyword>
<reference evidence="5" key="1">
    <citation type="submission" date="2015-10" db="EMBL/GenBank/DDBJ databases">
        <title>Analysis of five complete genome sequences for members of the class Peribacteria in the recently recognized Peregrinibacteria bacterial phylum.</title>
        <authorList>
            <person name="Anantharaman K."/>
            <person name="Brown C.T."/>
            <person name="Burstein D."/>
            <person name="Castelle C.J."/>
            <person name="Probst A.J."/>
            <person name="Thomas B.C."/>
            <person name="Williams K.H."/>
            <person name="Banfield J.F."/>
        </authorList>
    </citation>
    <scope>NUCLEOTIDE SEQUENCE [LARGE SCALE GENOMIC DNA]</scope>
</reference>
<organism evidence="4 5">
    <name type="scientific">Candidatus Peribacter riflensis</name>
    <dbReference type="NCBI Taxonomy" id="1735162"/>
    <lineage>
        <taxon>Bacteria</taxon>
        <taxon>Candidatus Peregrinibacteriota</taxon>
        <taxon>Candidatus Peribacteria</taxon>
        <taxon>Candidatus Peribacterales</taxon>
        <taxon>Candidatus Peribacteraceae</taxon>
        <taxon>Candidatus Peribacter</taxon>
    </lineage>
</organism>
<keyword evidence="2" id="KW-0812">Transmembrane</keyword>
<evidence type="ECO:0000256" key="1">
    <source>
        <dbReference type="SAM" id="MobiDB-lite"/>
    </source>
</evidence>
<feature type="compositionally biased region" description="Polar residues" evidence="1">
    <location>
        <begin position="1"/>
        <end position="13"/>
    </location>
</feature>
<accession>A0A0S1SKQ9</accession>
<feature type="region of interest" description="Disordered" evidence="1">
    <location>
        <begin position="1"/>
        <end position="24"/>
    </location>
</feature>
<protein>
    <submittedName>
        <fullName evidence="4">Putative membrane protein</fullName>
    </submittedName>
</protein>
<accession>A0A0S1SP57</accession>
<accession>A0A0S1SPU9</accession>
<name>A0A0S1SP57_9BACT</name>
<evidence type="ECO:0000259" key="3">
    <source>
        <dbReference type="Pfam" id="PF09851"/>
    </source>
</evidence>